<evidence type="ECO:0000256" key="1">
    <source>
        <dbReference type="SAM" id="MobiDB-lite"/>
    </source>
</evidence>
<gene>
    <name evidence="2" type="ORF">BKA59DRAFT_119959</name>
</gene>
<evidence type="ECO:0000313" key="2">
    <source>
        <dbReference type="EMBL" id="KAH7257725.1"/>
    </source>
</evidence>
<organism evidence="2 3">
    <name type="scientific">Fusarium tricinctum</name>
    <dbReference type="NCBI Taxonomy" id="61284"/>
    <lineage>
        <taxon>Eukaryota</taxon>
        <taxon>Fungi</taxon>
        <taxon>Dikarya</taxon>
        <taxon>Ascomycota</taxon>
        <taxon>Pezizomycotina</taxon>
        <taxon>Sordariomycetes</taxon>
        <taxon>Hypocreomycetidae</taxon>
        <taxon>Hypocreales</taxon>
        <taxon>Nectriaceae</taxon>
        <taxon>Fusarium</taxon>
        <taxon>Fusarium tricinctum species complex</taxon>
    </lineage>
</organism>
<accession>A0A8K0S4X9</accession>
<protein>
    <submittedName>
        <fullName evidence="2">Uncharacterized protein</fullName>
    </submittedName>
</protein>
<proteinExistence type="predicted"/>
<feature type="compositionally biased region" description="Low complexity" evidence="1">
    <location>
        <begin position="108"/>
        <end position="119"/>
    </location>
</feature>
<keyword evidence="3" id="KW-1185">Reference proteome</keyword>
<feature type="region of interest" description="Disordered" evidence="1">
    <location>
        <begin position="83"/>
        <end position="152"/>
    </location>
</feature>
<feature type="compositionally biased region" description="Polar residues" evidence="1">
    <location>
        <begin position="125"/>
        <end position="142"/>
    </location>
</feature>
<reference evidence="2" key="1">
    <citation type="journal article" date="2021" name="Nat. Commun.">
        <title>Genetic determinants of endophytism in the Arabidopsis root mycobiome.</title>
        <authorList>
            <person name="Mesny F."/>
            <person name="Miyauchi S."/>
            <person name="Thiergart T."/>
            <person name="Pickel B."/>
            <person name="Atanasova L."/>
            <person name="Karlsson M."/>
            <person name="Huettel B."/>
            <person name="Barry K.W."/>
            <person name="Haridas S."/>
            <person name="Chen C."/>
            <person name="Bauer D."/>
            <person name="Andreopoulos W."/>
            <person name="Pangilinan J."/>
            <person name="LaButti K."/>
            <person name="Riley R."/>
            <person name="Lipzen A."/>
            <person name="Clum A."/>
            <person name="Drula E."/>
            <person name="Henrissat B."/>
            <person name="Kohler A."/>
            <person name="Grigoriev I.V."/>
            <person name="Martin F.M."/>
            <person name="Hacquard S."/>
        </authorList>
    </citation>
    <scope>NUCLEOTIDE SEQUENCE</scope>
    <source>
        <strain evidence="2">MPI-SDFR-AT-0068</strain>
    </source>
</reference>
<sequence>MHNTGCGLDGTGKAYGNVGRLYRELGRTLVRLHCGLFIILFGNRHHRSSDITSAHQHCCPSLSSTTSPVNTVLNTIATAQINTKQGLLPHSQGKPQQATKKRRKNTPVRRPSTPTPTARPKARPQSGSRSSRGKQLSIQQLREGNHRHPCGQIERTKVFTLGRRGYALINQGGICGSFREPREGRIL</sequence>
<dbReference type="EMBL" id="JAGPXF010000002">
    <property type="protein sequence ID" value="KAH7257725.1"/>
    <property type="molecule type" value="Genomic_DNA"/>
</dbReference>
<name>A0A8K0S4X9_9HYPO</name>
<dbReference type="AlphaFoldDB" id="A0A8K0S4X9"/>
<dbReference type="Proteomes" id="UP000813427">
    <property type="component" value="Unassembled WGS sequence"/>
</dbReference>
<comment type="caution">
    <text evidence="2">The sequence shown here is derived from an EMBL/GenBank/DDBJ whole genome shotgun (WGS) entry which is preliminary data.</text>
</comment>
<evidence type="ECO:0000313" key="3">
    <source>
        <dbReference type="Proteomes" id="UP000813427"/>
    </source>
</evidence>
<dbReference type="OrthoDB" id="5152716at2759"/>